<evidence type="ECO:0000256" key="1">
    <source>
        <dbReference type="SAM" id="Phobius"/>
    </source>
</evidence>
<evidence type="ECO:0000313" key="4">
    <source>
        <dbReference type="WBParaSite" id="SSLN_0000137301-mRNA-1"/>
    </source>
</evidence>
<keyword evidence="1" id="KW-0812">Transmembrane</keyword>
<dbReference type="InterPro" id="IPR036691">
    <property type="entry name" value="Endo/exonu/phosph_ase_sf"/>
</dbReference>
<dbReference type="OrthoDB" id="5828726at2759"/>
<organism evidence="4">
    <name type="scientific">Schistocephalus solidus</name>
    <name type="common">Tapeworm</name>
    <dbReference type="NCBI Taxonomy" id="70667"/>
    <lineage>
        <taxon>Eukaryota</taxon>
        <taxon>Metazoa</taxon>
        <taxon>Spiralia</taxon>
        <taxon>Lophotrochozoa</taxon>
        <taxon>Platyhelminthes</taxon>
        <taxon>Cestoda</taxon>
        <taxon>Eucestoda</taxon>
        <taxon>Diphyllobothriidea</taxon>
        <taxon>Diphyllobothriidae</taxon>
        <taxon>Schistocephalus</taxon>
    </lineage>
</organism>
<keyword evidence="1" id="KW-1133">Transmembrane helix</keyword>
<sequence>MLLWPSLTGTQLSPVAPRSWFFPAATPQATATTSGLNQLKVSGVVCFFTPGTSVPFPLFLPSPVLPALPPLLFPPHSPLPLLLLHPSSLLFLLLLLPLLFFLYPPSSLLPHGRKVLRRGRHTITGTLRAARVSPLTLAAWNVSSLLDNRRSNRPERRTAQVARELVRYKVDIAALSEVRFSEQGQLDEVGASYTFFWNGRPKTERRDAGFAFDIRNGIVGRLPCLPQGINNRLMSLRLPLRGDKFATIIRAYTPPMTSSDAAKEKF</sequence>
<reference evidence="2 3" key="2">
    <citation type="submission" date="2018-11" db="EMBL/GenBank/DDBJ databases">
        <authorList>
            <consortium name="Pathogen Informatics"/>
        </authorList>
    </citation>
    <scope>NUCLEOTIDE SEQUENCE [LARGE SCALE GENOMIC DNA]</scope>
    <source>
        <strain evidence="2 3">NST_G2</strain>
    </source>
</reference>
<dbReference type="EMBL" id="UYSU01002432">
    <property type="protein sequence ID" value="VDL87456.1"/>
    <property type="molecule type" value="Genomic_DNA"/>
</dbReference>
<name>A0A183SAS2_SCHSO</name>
<feature type="transmembrane region" description="Helical" evidence="1">
    <location>
        <begin position="82"/>
        <end position="103"/>
    </location>
</feature>
<gene>
    <name evidence="2" type="ORF">SSLN_LOCUS1320</name>
</gene>
<accession>A0A183SAS2</accession>
<dbReference type="SUPFAM" id="SSF56219">
    <property type="entry name" value="DNase I-like"/>
    <property type="match status" value="1"/>
</dbReference>
<dbReference type="AlphaFoldDB" id="A0A183SAS2"/>
<dbReference type="Gene3D" id="3.60.10.10">
    <property type="entry name" value="Endonuclease/exonuclease/phosphatase"/>
    <property type="match status" value="1"/>
</dbReference>
<evidence type="ECO:0000313" key="3">
    <source>
        <dbReference type="Proteomes" id="UP000275846"/>
    </source>
</evidence>
<dbReference type="WBParaSite" id="SSLN_0000137301-mRNA-1">
    <property type="protein sequence ID" value="SSLN_0000137301-mRNA-1"/>
    <property type="gene ID" value="SSLN_0000137301"/>
</dbReference>
<dbReference type="Proteomes" id="UP000275846">
    <property type="component" value="Unassembled WGS sequence"/>
</dbReference>
<proteinExistence type="predicted"/>
<reference evidence="4" key="1">
    <citation type="submission" date="2016-06" db="UniProtKB">
        <authorList>
            <consortium name="WormBaseParasite"/>
        </authorList>
    </citation>
    <scope>IDENTIFICATION</scope>
</reference>
<keyword evidence="3" id="KW-1185">Reference proteome</keyword>
<protein>
    <submittedName>
        <fullName evidence="4">Endo/exonuclease/phosphatase domain-containing protein</fullName>
    </submittedName>
</protein>
<keyword evidence="1" id="KW-0472">Membrane</keyword>
<evidence type="ECO:0000313" key="2">
    <source>
        <dbReference type="EMBL" id="VDL87456.1"/>
    </source>
</evidence>